<proteinExistence type="predicted"/>
<reference evidence="1 2" key="1">
    <citation type="journal article" date="2024" name="BMC Genomics">
        <title>Genome assembly of redclaw crayfish (Cherax quadricarinatus) provides insights into its immune adaptation and hypoxia tolerance.</title>
        <authorList>
            <person name="Liu Z."/>
            <person name="Zheng J."/>
            <person name="Li H."/>
            <person name="Fang K."/>
            <person name="Wang S."/>
            <person name="He J."/>
            <person name="Zhou D."/>
            <person name="Weng S."/>
            <person name="Chi M."/>
            <person name="Gu Z."/>
            <person name="He J."/>
            <person name="Li F."/>
            <person name="Wang M."/>
        </authorList>
    </citation>
    <scope>NUCLEOTIDE SEQUENCE [LARGE SCALE GENOMIC DNA]</scope>
    <source>
        <strain evidence="1">ZL_2023a</strain>
    </source>
</reference>
<organism evidence="1 2">
    <name type="scientific">Cherax quadricarinatus</name>
    <name type="common">Australian red claw crayfish</name>
    <dbReference type="NCBI Taxonomy" id="27406"/>
    <lineage>
        <taxon>Eukaryota</taxon>
        <taxon>Metazoa</taxon>
        <taxon>Ecdysozoa</taxon>
        <taxon>Arthropoda</taxon>
        <taxon>Crustacea</taxon>
        <taxon>Multicrustacea</taxon>
        <taxon>Malacostraca</taxon>
        <taxon>Eumalacostraca</taxon>
        <taxon>Eucarida</taxon>
        <taxon>Decapoda</taxon>
        <taxon>Pleocyemata</taxon>
        <taxon>Astacidea</taxon>
        <taxon>Parastacoidea</taxon>
        <taxon>Parastacidae</taxon>
        <taxon>Cherax</taxon>
    </lineage>
</organism>
<protein>
    <recommendedName>
        <fullName evidence="3">Apoptosis regulatory protein Siva</fullName>
    </recommendedName>
</protein>
<dbReference type="PANTHER" id="PTHR14365">
    <property type="entry name" value="APOPTOSIS REGULATORY PROTEIN SIVA"/>
    <property type="match status" value="1"/>
</dbReference>
<dbReference type="PANTHER" id="PTHR14365:SF1">
    <property type="entry name" value="APOPTOSIS REGULATORY PROTEIN SIVA"/>
    <property type="match status" value="1"/>
</dbReference>
<dbReference type="Pfam" id="PF05458">
    <property type="entry name" value="Siva"/>
    <property type="match status" value="1"/>
</dbReference>
<evidence type="ECO:0000313" key="1">
    <source>
        <dbReference type="EMBL" id="KAK8731300.1"/>
    </source>
</evidence>
<dbReference type="GO" id="GO:0005175">
    <property type="term" value="F:CD27 receptor binding"/>
    <property type="evidence" value="ECO:0007669"/>
    <property type="project" value="TreeGrafter"/>
</dbReference>
<dbReference type="InterPro" id="IPR022773">
    <property type="entry name" value="Siva"/>
</dbReference>
<sequence length="166" mass="18388">MPKRSCHFQDTFMPQLKVHIGEKHVDSGVMKEAKMKAVYDRTLNLLYSGAKNLMNNNAVEKMDATPNVQAKTSSHSTLHQMVLTNTGTLARPQPISQRLAAKPEATTSCITCRTVTSLIRPPCNYCECELCDSCARVCHFCGGSFCQKCSLTVYLQDEKTVCLSCC</sequence>
<evidence type="ECO:0008006" key="3">
    <source>
        <dbReference type="Google" id="ProtNLM"/>
    </source>
</evidence>
<name>A0AAW0WK96_CHEQU</name>
<comment type="caution">
    <text evidence="1">The sequence shown here is derived from an EMBL/GenBank/DDBJ whole genome shotgun (WGS) entry which is preliminary data.</text>
</comment>
<dbReference type="Proteomes" id="UP001445076">
    <property type="component" value="Unassembled WGS sequence"/>
</dbReference>
<evidence type="ECO:0000313" key="2">
    <source>
        <dbReference type="Proteomes" id="UP001445076"/>
    </source>
</evidence>
<dbReference type="GO" id="GO:0097191">
    <property type="term" value="P:extrinsic apoptotic signaling pathway"/>
    <property type="evidence" value="ECO:0007669"/>
    <property type="project" value="TreeGrafter"/>
</dbReference>
<dbReference type="EMBL" id="JARKIK010000061">
    <property type="protein sequence ID" value="KAK8731300.1"/>
    <property type="molecule type" value="Genomic_DNA"/>
</dbReference>
<dbReference type="AlphaFoldDB" id="A0AAW0WK96"/>
<keyword evidence="2" id="KW-1185">Reference proteome</keyword>
<accession>A0AAW0WK96</accession>
<gene>
    <name evidence="1" type="ORF">OTU49_007530</name>
</gene>